<evidence type="ECO:0000313" key="5">
    <source>
        <dbReference type="Proteomes" id="UP000193391"/>
    </source>
</evidence>
<proteinExistence type="predicted"/>
<dbReference type="InterPro" id="IPR036452">
    <property type="entry name" value="Ribo_hydro-like"/>
</dbReference>
<dbReference type="PANTHER" id="PTHR12304">
    <property type="entry name" value="INOSINE-URIDINE PREFERRING NUCLEOSIDE HYDROLASE"/>
    <property type="match status" value="1"/>
</dbReference>
<gene>
    <name evidence="4" type="ORF">TMES_21215</name>
</gene>
<dbReference type="EMBL" id="JFKA01000019">
    <property type="protein sequence ID" value="OSQ35460.1"/>
    <property type="molecule type" value="Genomic_DNA"/>
</dbReference>
<evidence type="ECO:0000256" key="1">
    <source>
        <dbReference type="ARBA" id="ARBA00022801"/>
    </source>
</evidence>
<accession>A0A1Y2KUY5</accession>
<name>A0A1Y2KUY5_9PROT</name>
<organism evidence="4 5">
    <name type="scientific">Thalassospira mesophila</name>
    <dbReference type="NCBI Taxonomy" id="1293891"/>
    <lineage>
        <taxon>Bacteria</taxon>
        <taxon>Pseudomonadati</taxon>
        <taxon>Pseudomonadota</taxon>
        <taxon>Alphaproteobacteria</taxon>
        <taxon>Rhodospirillales</taxon>
        <taxon>Thalassospiraceae</taxon>
        <taxon>Thalassospira</taxon>
    </lineage>
</organism>
<keyword evidence="5" id="KW-1185">Reference proteome</keyword>
<dbReference type="STRING" id="1293891.TMES_21215"/>
<dbReference type="InterPro" id="IPR023186">
    <property type="entry name" value="IUNH"/>
</dbReference>
<dbReference type="GO" id="GO:0008477">
    <property type="term" value="F:purine nucleosidase activity"/>
    <property type="evidence" value="ECO:0007669"/>
    <property type="project" value="TreeGrafter"/>
</dbReference>
<keyword evidence="2" id="KW-0326">Glycosidase</keyword>
<dbReference type="Proteomes" id="UP000193391">
    <property type="component" value="Unassembled WGS sequence"/>
</dbReference>
<dbReference type="InterPro" id="IPR001910">
    <property type="entry name" value="Inosine/uridine_hydrolase_dom"/>
</dbReference>
<feature type="domain" description="Inosine/uridine-preferring nucleoside hydrolase" evidence="3">
    <location>
        <begin position="3"/>
        <end position="292"/>
    </location>
</feature>
<dbReference type="GO" id="GO:0006152">
    <property type="term" value="P:purine nucleoside catabolic process"/>
    <property type="evidence" value="ECO:0007669"/>
    <property type="project" value="TreeGrafter"/>
</dbReference>
<dbReference type="AlphaFoldDB" id="A0A1Y2KUY5"/>
<dbReference type="PANTHER" id="PTHR12304:SF4">
    <property type="entry name" value="URIDINE NUCLEOSIDASE"/>
    <property type="match status" value="1"/>
</dbReference>
<reference evidence="4 5" key="1">
    <citation type="submission" date="2014-03" db="EMBL/GenBank/DDBJ databases">
        <title>The draft genome sequence of Thalassospira mesophila JCM 18969.</title>
        <authorList>
            <person name="Lai Q."/>
            <person name="Shao Z."/>
        </authorList>
    </citation>
    <scope>NUCLEOTIDE SEQUENCE [LARGE SCALE GENOMIC DNA]</scope>
    <source>
        <strain evidence="4 5">JCM 18969</strain>
    </source>
</reference>
<dbReference type="SUPFAM" id="SSF53590">
    <property type="entry name" value="Nucleoside hydrolase"/>
    <property type="match status" value="1"/>
</dbReference>
<keyword evidence="1 4" id="KW-0378">Hydrolase</keyword>
<evidence type="ECO:0000313" key="4">
    <source>
        <dbReference type="EMBL" id="OSQ35460.1"/>
    </source>
</evidence>
<dbReference type="Gene3D" id="3.90.245.10">
    <property type="entry name" value="Ribonucleoside hydrolase-like"/>
    <property type="match status" value="1"/>
</dbReference>
<protein>
    <submittedName>
        <fullName evidence="4">Nucleoside hydrolase</fullName>
    </submittedName>
</protein>
<dbReference type="Pfam" id="PF01156">
    <property type="entry name" value="IU_nuc_hydro"/>
    <property type="match status" value="1"/>
</dbReference>
<dbReference type="OrthoDB" id="9797882at2"/>
<comment type="caution">
    <text evidence="4">The sequence shown here is derived from an EMBL/GenBank/DDBJ whole genome shotgun (WGS) entry which is preliminary data.</text>
</comment>
<dbReference type="GO" id="GO:0005829">
    <property type="term" value="C:cytosol"/>
    <property type="evidence" value="ECO:0007669"/>
    <property type="project" value="TreeGrafter"/>
</dbReference>
<evidence type="ECO:0000259" key="3">
    <source>
        <dbReference type="Pfam" id="PF01156"/>
    </source>
</evidence>
<sequence>MTIWVDTDMGFDDIAAVLCVTHAGLKIDGMSLVAGNCPLPQVASNAAAAAALFNWQFPIHAGRARSVLGELETAERIMGPTGMLTAGQSLPPATLNPGIPAFEALCNWLECPIAPGDERHILALGPLGNIAALVLARPELAAKIDRLTWMGGAVSLGNHTPSAEYNAFADPEALAITLAHKVPLRMVDLDLCRQVVAAPQDVVAIRKAGGKNAALLADLIEGYINIALSRGRQAMAIFDPCAAIAVACDDVVAFAPAHITVDLNTGPSRGRTIVDPRPAAVKNAEYAVRVDAVTAREMIFAALQAEAEK</sequence>
<evidence type="ECO:0000256" key="2">
    <source>
        <dbReference type="ARBA" id="ARBA00023295"/>
    </source>
</evidence>